<evidence type="ECO:0000259" key="1">
    <source>
        <dbReference type="Pfam" id="PF13518"/>
    </source>
</evidence>
<name>A0ABV4J2R5_9ACTN</name>
<dbReference type="Pfam" id="PF13592">
    <property type="entry name" value="HTH_33"/>
    <property type="match status" value="1"/>
</dbReference>
<comment type="caution">
    <text evidence="3">The sequence shown here is derived from an EMBL/GenBank/DDBJ whole genome shotgun (WGS) entry which is preliminary data.</text>
</comment>
<sequence>MRWLPPAAQEDLRLRVVSALESGRVWTYGQAAEMFGVSVRSVGTWWRASRAGERQALLAAAREPRAGRGELIDESARGAGLRAMRDYTPADLGQSGVMWTRSSVRALIRLVYGVSMTERGVGKWLRRDGFTPQQPARRSYRQKDDEVGRWLQEEYPAIRARASGERAELV</sequence>
<feature type="domain" description="Insertion element IS150 protein InsJ-like helix-turn-helix" evidence="1">
    <location>
        <begin position="13"/>
        <end position="58"/>
    </location>
</feature>
<dbReference type="RefSeq" id="WP_371238649.1">
    <property type="nucleotide sequence ID" value="NZ_JAHWZY010000014.1"/>
</dbReference>
<evidence type="ECO:0000313" key="4">
    <source>
        <dbReference type="Proteomes" id="UP001567537"/>
    </source>
</evidence>
<organism evidence="3 4">
    <name type="scientific">Streptomyces pimonensis</name>
    <dbReference type="NCBI Taxonomy" id="2860288"/>
    <lineage>
        <taxon>Bacteria</taxon>
        <taxon>Bacillati</taxon>
        <taxon>Actinomycetota</taxon>
        <taxon>Actinomycetes</taxon>
        <taxon>Kitasatosporales</taxon>
        <taxon>Streptomycetaceae</taxon>
        <taxon>Streptomyces</taxon>
    </lineage>
</organism>
<dbReference type="Proteomes" id="UP001567537">
    <property type="component" value="Unassembled WGS sequence"/>
</dbReference>
<dbReference type="InterPro" id="IPR055247">
    <property type="entry name" value="InsJ-like_HTH"/>
</dbReference>
<protein>
    <submittedName>
        <fullName evidence="3">Winged helix-turn-helix domain-containing protein</fullName>
    </submittedName>
</protein>
<reference evidence="3 4" key="1">
    <citation type="journal article" date="2021" name="Res Sq">
        <title>Streptomyces Pimoensis sp. nov., Isolated From the Taklimakan Desert in Xinjiang, China.</title>
        <authorList>
            <person name="Zhang P."/>
            <person name="Luo X."/>
            <person name="Luo X."/>
            <person name="Liu Z."/>
            <person name="Xia Z."/>
            <person name="Wan C."/>
            <person name="zhang L."/>
        </authorList>
    </citation>
    <scope>NUCLEOTIDE SEQUENCE [LARGE SCALE GENOMIC DNA]</scope>
    <source>
        <strain evidence="3 4">TRM75549</strain>
    </source>
</reference>
<evidence type="ECO:0000259" key="2">
    <source>
        <dbReference type="Pfam" id="PF13592"/>
    </source>
</evidence>
<dbReference type="EMBL" id="JAHWZY010000014">
    <property type="protein sequence ID" value="MEZ3180098.1"/>
    <property type="molecule type" value="Genomic_DNA"/>
</dbReference>
<keyword evidence="4" id="KW-1185">Reference proteome</keyword>
<evidence type="ECO:0000313" key="3">
    <source>
        <dbReference type="EMBL" id="MEZ3180098.1"/>
    </source>
</evidence>
<feature type="domain" description="Winged helix-turn helix" evidence="2">
    <location>
        <begin position="96"/>
        <end position="153"/>
    </location>
</feature>
<dbReference type="InterPro" id="IPR025959">
    <property type="entry name" value="Winged_HTH_dom"/>
</dbReference>
<dbReference type="SUPFAM" id="SSF46689">
    <property type="entry name" value="Homeodomain-like"/>
    <property type="match status" value="1"/>
</dbReference>
<gene>
    <name evidence="3" type="ORF">KYY02_15810</name>
</gene>
<dbReference type="Pfam" id="PF13518">
    <property type="entry name" value="HTH_28"/>
    <property type="match status" value="1"/>
</dbReference>
<accession>A0ABV4J2R5</accession>
<proteinExistence type="predicted"/>
<dbReference type="InterPro" id="IPR009057">
    <property type="entry name" value="Homeodomain-like_sf"/>
</dbReference>